<reference evidence="3 4" key="1">
    <citation type="submission" date="2014-07" db="EMBL/GenBank/DDBJ databases">
        <title>Methanogenic archaea and the global carbon cycle.</title>
        <authorList>
            <person name="Henriksen J.R."/>
            <person name="Luke J."/>
            <person name="Reinhart S."/>
            <person name="Benedict M.N."/>
            <person name="Youngblut N.D."/>
            <person name="Metcalf M.E."/>
            <person name="Whitaker R.J."/>
            <person name="Metcalf W.W."/>
        </authorList>
    </citation>
    <scope>NUCLEOTIDE SEQUENCE [LARGE SCALE GENOMIC DNA]</scope>
    <source>
        <strain evidence="3 4">MM1</strain>
    </source>
</reference>
<dbReference type="SUPFAM" id="SSF52402">
    <property type="entry name" value="Adenine nucleotide alpha hydrolases-like"/>
    <property type="match status" value="1"/>
</dbReference>
<evidence type="ECO:0000313" key="4">
    <source>
        <dbReference type="Proteomes" id="UP000033048"/>
    </source>
</evidence>
<dbReference type="InterPro" id="IPR006016">
    <property type="entry name" value="UspA"/>
</dbReference>
<accession>A0A0E3SQU6</accession>
<evidence type="ECO:0000313" key="3">
    <source>
        <dbReference type="EMBL" id="AKB84548.1"/>
    </source>
</evidence>
<dbReference type="PIRSF" id="PIRSF006276">
    <property type="entry name" value="UspA"/>
    <property type="match status" value="1"/>
</dbReference>
<dbReference type="InterPro" id="IPR014729">
    <property type="entry name" value="Rossmann-like_a/b/a_fold"/>
</dbReference>
<feature type="domain" description="UspA" evidence="2">
    <location>
        <begin position="22"/>
        <end position="161"/>
    </location>
</feature>
<evidence type="ECO:0000259" key="2">
    <source>
        <dbReference type="Pfam" id="PF00582"/>
    </source>
</evidence>
<proteinExistence type="inferred from homology"/>
<organism evidence="3 4">
    <name type="scientific">Methanococcoides methylutens MM1</name>
    <dbReference type="NCBI Taxonomy" id="1434104"/>
    <lineage>
        <taxon>Archaea</taxon>
        <taxon>Methanobacteriati</taxon>
        <taxon>Methanobacteriota</taxon>
        <taxon>Stenosarchaea group</taxon>
        <taxon>Methanomicrobia</taxon>
        <taxon>Methanosarcinales</taxon>
        <taxon>Methanosarcinaceae</taxon>
        <taxon>Methanococcoides</taxon>
    </lineage>
</organism>
<sequence>MIFYPLSIQTTDGEGNMTSELYKKILIATDGSEKNRKAISYGIEFAKLSGAELYVVYVVDTAAFASIPMDAGWEMMYELLETEGKDSLKKVEELASDSGLKFESAVLEGHPSHEILGYANDNDIDLIVVGTLGKGGIDRFLLGSVAEKVTRNSEVPVLVVRSEKDE</sequence>
<dbReference type="PRINTS" id="PR01438">
    <property type="entry name" value="UNVRSLSTRESS"/>
</dbReference>
<dbReference type="PANTHER" id="PTHR46268">
    <property type="entry name" value="STRESS RESPONSE PROTEIN NHAX"/>
    <property type="match status" value="1"/>
</dbReference>
<name>A0A0E3SQU6_METMT</name>
<keyword evidence="4" id="KW-1185">Reference proteome</keyword>
<dbReference type="InterPro" id="IPR006015">
    <property type="entry name" value="Universal_stress_UspA"/>
</dbReference>
<dbReference type="Gene3D" id="3.40.50.620">
    <property type="entry name" value="HUPs"/>
    <property type="match status" value="1"/>
</dbReference>
<protein>
    <recommendedName>
        <fullName evidence="2">UspA domain-containing protein</fullName>
    </recommendedName>
</protein>
<dbReference type="HOGENOM" id="CLU_049301_11_1_2"/>
<dbReference type="AlphaFoldDB" id="A0A0E3SQU6"/>
<dbReference type="STRING" id="1434104.MCMEM_0495"/>
<gene>
    <name evidence="3" type="ORF">MCMEM_0495</name>
</gene>
<dbReference type="PANTHER" id="PTHR46268:SF6">
    <property type="entry name" value="UNIVERSAL STRESS PROTEIN UP12"/>
    <property type="match status" value="1"/>
</dbReference>
<dbReference type="EMBL" id="CP009518">
    <property type="protein sequence ID" value="AKB84548.1"/>
    <property type="molecule type" value="Genomic_DNA"/>
</dbReference>
<evidence type="ECO:0000256" key="1">
    <source>
        <dbReference type="ARBA" id="ARBA00008791"/>
    </source>
</evidence>
<dbReference type="Proteomes" id="UP000033048">
    <property type="component" value="Chromosome"/>
</dbReference>
<dbReference type="KEGG" id="mmet:MCMEM_0495"/>
<dbReference type="CDD" id="cd00293">
    <property type="entry name" value="USP-like"/>
    <property type="match status" value="1"/>
</dbReference>
<dbReference type="Pfam" id="PF00582">
    <property type="entry name" value="Usp"/>
    <property type="match status" value="1"/>
</dbReference>
<comment type="similarity">
    <text evidence="1">Belongs to the universal stress protein A family.</text>
</comment>